<name>A0A7W9U0P7_9BURK</name>
<dbReference type="InterPro" id="IPR050130">
    <property type="entry name" value="ClpA_ClpB"/>
</dbReference>
<proteinExistence type="predicted"/>
<evidence type="ECO:0000256" key="1">
    <source>
        <dbReference type="ARBA" id="ARBA00022741"/>
    </source>
</evidence>
<keyword evidence="1" id="KW-0547">Nucleotide-binding</keyword>
<dbReference type="InterPro" id="IPR027417">
    <property type="entry name" value="P-loop_NTPase"/>
</dbReference>
<keyword evidence="6" id="KW-1185">Reference proteome</keyword>
<protein>
    <recommendedName>
        <fullName evidence="4">ATPase AAA-type core domain-containing protein</fullName>
    </recommendedName>
</protein>
<keyword evidence="2" id="KW-0067">ATP-binding</keyword>
<reference evidence="5 6" key="1">
    <citation type="submission" date="2020-08" db="EMBL/GenBank/DDBJ databases">
        <title>Above-ground endophytic microbial communities from plants in different locations in the United States.</title>
        <authorList>
            <person name="Frank C."/>
        </authorList>
    </citation>
    <scope>NUCLEOTIDE SEQUENCE [LARGE SCALE GENOMIC DNA]</scope>
    <source>
        <strain evidence="5 6">WP4_2_2</strain>
    </source>
</reference>
<dbReference type="GO" id="GO:0005524">
    <property type="term" value="F:ATP binding"/>
    <property type="evidence" value="ECO:0007669"/>
    <property type="project" value="UniProtKB-KW"/>
</dbReference>
<dbReference type="PANTHER" id="PTHR11638">
    <property type="entry name" value="ATP-DEPENDENT CLP PROTEASE"/>
    <property type="match status" value="1"/>
</dbReference>
<sequence length="192" mass="21890">MDTRRQNNTIIIATSNVGSQLIQDDMKSDSKQLDYPELRDRLMEILRHHFVPEFLNRVDDGLRDHRAQIGYAPEFGARMLKRKTRLEVESQLANALLRGDVRDAWMIENATPPPVRGVALTIEAHLLRSRRDSTRSTFLRVRLNVPADDRSRENVCLHAGWATNRSSRHGRKKDTASNVPTAGQASRSPRNS</sequence>
<evidence type="ECO:0000256" key="2">
    <source>
        <dbReference type="ARBA" id="ARBA00022840"/>
    </source>
</evidence>
<dbReference type="Proteomes" id="UP000571554">
    <property type="component" value="Unassembled WGS sequence"/>
</dbReference>
<feature type="domain" description="ATPase AAA-type core" evidence="4">
    <location>
        <begin position="7"/>
        <end position="60"/>
    </location>
</feature>
<dbReference type="SUPFAM" id="SSF52540">
    <property type="entry name" value="P-loop containing nucleoside triphosphate hydrolases"/>
    <property type="match status" value="1"/>
</dbReference>
<dbReference type="GO" id="GO:0005737">
    <property type="term" value="C:cytoplasm"/>
    <property type="evidence" value="ECO:0007669"/>
    <property type="project" value="TreeGrafter"/>
</dbReference>
<organism evidence="5 6">
    <name type="scientific">Paraburkholderia bannensis</name>
    <dbReference type="NCBI Taxonomy" id="765414"/>
    <lineage>
        <taxon>Bacteria</taxon>
        <taxon>Pseudomonadati</taxon>
        <taxon>Pseudomonadota</taxon>
        <taxon>Betaproteobacteria</taxon>
        <taxon>Burkholderiales</taxon>
        <taxon>Burkholderiaceae</taxon>
        <taxon>Paraburkholderia</taxon>
    </lineage>
</organism>
<dbReference type="Gene3D" id="3.40.50.300">
    <property type="entry name" value="P-loop containing nucleotide triphosphate hydrolases"/>
    <property type="match status" value="1"/>
</dbReference>
<feature type="region of interest" description="Disordered" evidence="3">
    <location>
        <begin position="164"/>
        <end position="192"/>
    </location>
</feature>
<accession>A0A7W9U0P7</accession>
<dbReference type="InterPro" id="IPR003959">
    <property type="entry name" value="ATPase_AAA_core"/>
</dbReference>
<dbReference type="GO" id="GO:0016887">
    <property type="term" value="F:ATP hydrolysis activity"/>
    <property type="evidence" value="ECO:0007669"/>
    <property type="project" value="InterPro"/>
</dbReference>
<comment type="caution">
    <text evidence="5">The sequence shown here is derived from an EMBL/GenBank/DDBJ whole genome shotgun (WGS) entry which is preliminary data.</text>
</comment>
<dbReference type="GO" id="GO:0034605">
    <property type="term" value="P:cellular response to heat"/>
    <property type="evidence" value="ECO:0007669"/>
    <property type="project" value="TreeGrafter"/>
</dbReference>
<evidence type="ECO:0000259" key="4">
    <source>
        <dbReference type="Pfam" id="PF07724"/>
    </source>
</evidence>
<gene>
    <name evidence="5" type="ORF">F4827_004778</name>
</gene>
<dbReference type="PANTHER" id="PTHR11638:SF18">
    <property type="entry name" value="HEAT SHOCK PROTEIN 104"/>
    <property type="match status" value="1"/>
</dbReference>
<evidence type="ECO:0000313" key="6">
    <source>
        <dbReference type="Proteomes" id="UP000571554"/>
    </source>
</evidence>
<dbReference type="Pfam" id="PF07724">
    <property type="entry name" value="AAA_2"/>
    <property type="match status" value="1"/>
</dbReference>
<dbReference type="EMBL" id="JACHBW010000014">
    <property type="protein sequence ID" value="MBB6104913.1"/>
    <property type="molecule type" value="Genomic_DNA"/>
</dbReference>
<evidence type="ECO:0000256" key="3">
    <source>
        <dbReference type="SAM" id="MobiDB-lite"/>
    </source>
</evidence>
<feature type="compositionally biased region" description="Polar residues" evidence="3">
    <location>
        <begin position="176"/>
        <end position="192"/>
    </location>
</feature>
<dbReference type="AlphaFoldDB" id="A0A7W9U0P7"/>
<evidence type="ECO:0000313" key="5">
    <source>
        <dbReference type="EMBL" id="MBB6104913.1"/>
    </source>
</evidence>